<dbReference type="OrthoDB" id="4203675at2"/>
<dbReference type="RefSeq" id="WP_051777381.1">
    <property type="nucleotide sequence ID" value="NZ_BSRX01000046.1"/>
</dbReference>
<evidence type="ECO:0000313" key="2">
    <source>
        <dbReference type="EMBL" id="GLW57992.1"/>
    </source>
</evidence>
<name>A0A9W6PN21_9ACTN</name>
<dbReference type="AlphaFoldDB" id="A0A9W6PN21"/>
<feature type="compositionally biased region" description="Low complexity" evidence="1">
    <location>
        <begin position="201"/>
        <end position="216"/>
    </location>
</feature>
<protein>
    <submittedName>
        <fullName evidence="2">Uncharacterized protein</fullName>
    </submittedName>
</protein>
<organism evidence="2 3">
    <name type="scientific">Kitasatospora phosalacinea</name>
    <dbReference type="NCBI Taxonomy" id="2065"/>
    <lineage>
        <taxon>Bacteria</taxon>
        <taxon>Bacillati</taxon>
        <taxon>Actinomycetota</taxon>
        <taxon>Actinomycetes</taxon>
        <taxon>Kitasatosporales</taxon>
        <taxon>Streptomycetaceae</taxon>
        <taxon>Kitasatospora</taxon>
    </lineage>
</organism>
<sequence>MSTPATTTDEQAPALLIWRNHQRPDVYAASGLLPQPVADAILPALGFEPDPARSGFFTLTDPEHNGQERARAAVRALRTMGHRVGTEPAFDVPGTTWRPSPDEPDVAFGKHPDLGIVAAVSDGLPITPAPFLTRAGWHHVPALDIYLAPTRQHEAGIDAIAALTEPLRQGRYTVAVDYALAAAIRPPGTGTGTRKRVEVSPGAPATTAPSAAEAKTGVSAPLPPAVPSGVRSR</sequence>
<reference evidence="2" key="1">
    <citation type="submission" date="2023-02" db="EMBL/GenBank/DDBJ databases">
        <title>Kitasatospora phosalacinea NBRC 14362.</title>
        <authorList>
            <person name="Ichikawa N."/>
            <person name="Sato H."/>
            <person name="Tonouchi N."/>
        </authorList>
    </citation>
    <scope>NUCLEOTIDE SEQUENCE</scope>
    <source>
        <strain evidence="2">NBRC 14362</strain>
    </source>
</reference>
<dbReference type="Proteomes" id="UP001165143">
    <property type="component" value="Unassembled WGS sequence"/>
</dbReference>
<gene>
    <name evidence="2" type="ORF">Kpho01_60030</name>
</gene>
<evidence type="ECO:0000313" key="3">
    <source>
        <dbReference type="Proteomes" id="UP001165143"/>
    </source>
</evidence>
<feature type="region of interest" description="Disordered" evidence="1">
    <location>
        <begin position="185"/>
        <end position="233"/>
    </location>
</feature>
<comment type="caution">
    <text evidence="2">The sequence shown here is derived from an EMBL/GenBank/DDBJ whole genome shotgun (WGS) entry which is preliminary data.</text>
</comment>
<proteinExistence type="predicted"/>
<evidence type="ECO:0000256" key="1">
    <source>
        <dbReference type="SAM" id="MobiDB-lite"/>
    </source>
</evidence>
<dbReference type="EMBL" id="BSRX01000046">
    <property type="protein sequence ID" value="GLW57992.1"/>
    <property type="molecule type" value="Genomic_DNA"/>
</dbReference>
<accession>A0A9W6PN21</accession>